<dbReference type="RefSeq" id="WP_102715426.1">
    <property type="nucleotide sequence ID" value="NZ_PJKA01000013.1"/>
</dbReference>
<dbReference type="Gene3D" id="2.60.40.1190">
    <property type="match status" value="1"/>
</dbReference>
<dbReference type="GO" id="GO:0016052">
    <property type="term" value="P:carbohydrate catabolic process"/>
    <property type="evidence" value="ECO:0007669"/>
    <property type="project" value="InterPro"/>
</dbReference>
<feature type="chain" id="PRO_5014951400" description="Carbohydrate-binding domain-containing protein" evidence="1">
    <location>
        <begin position="18"/>
        <end position="349"/>
    </location>
</feature>
<dbReference type="GO" id="GO:0004553">
    <property type="term" value="F:hydrolase activity, hydrolyzing O-glycosyl compounds"/>
    <property type="evidence" value="ECO:0007669"/>
    <property type="project" value="InterPro"/>
</dbReference>
<dbReference type="Proteomes" id="UP000236000">
    <property type="component" value="Unassembled WGS sequence"/>
</dbReference>
<dbReference type="GO" id="GO:0030246">
    <property type="term" value="F:carbohydrate binding"/>
    <property type="evidence" value="ECO:0007669"/>
    <property type="project" value="InterPro"/>
</dbReference>
<organism evidence="3 4">
    <name type="scientific">Akkermansia muciniphila</name>
    <dbReference type="NCBI Taxonomy" id="239935"/>
    <lineage>
        <taxon>Bacteria</taxon>
        <taxon>Pseudomonadati</taxon>
        <taxon>Verrucomicrobiota</taxon>
        <taxon>Verrucomicrobiia</taxon>
        <taxon>Verrucomicrobiales</taxon>
        <taxon>Akkermansiaceae</taxon>
        <taxon>Akkermansia</taxon>
    </lineage>
</organism>
<feature type="domain" description="Carbohydrate-binding" evidence="2">
    <location>
        <begin position="38"/>
        <end position="183"/>
    </location>
</feature>
<dbReference type="AlphaFoldDB" id="A0A2N8HBA4"/>
<dbReference type="InterPro" id="IPR010502">
    <property type="entry name" value="Carb-bd_dom_fam9"/>
</dbReference>
<feature type="signal peptide" evidence="1">
    <location>
        <begin position="1"/>
        <end position="17"/>
    </location>
</feature>
<name>A0A2N8HBA4_9BACT</name>
<dbReference type="SUPFAM" id="SSF49344">
    <property type="entry name" value="CBD9-like"/>
    <property type="match status" value="1"/>
</dbReference>
<accession>A0A2N8HBA4</accession>
<comment type="caution">
    <text evidence="3">The sequence shown here is derived from an EMBL/GenBank/DDBJ whole genome shotgun (WGS) entry which is preliminary data.</text>
</comment>
<dbReference type="OrthoDB" id="9786766at2"/>
<reference evidence="3 4" key="1">
    <citation type="journal article" date="2017" name="BMC Genomics">
        <title>Genome sequencing of 39 Akkermansia muciniphila isolates reveals its population structure, genomic and functional diverisity, and global distribution in mammalian gut microbiotas.</title>
        <authorList>
            <person name="Guo X."/>
            <person name="Li S."/>
            <person name="Zhang J."/>
            <person name="Wu F."/>
            <person name="Li X."/>
            <person name="Wu D."/>
            <person name="Zhang M."/>
            <person name="Ou Z."/>
            <person name="Jie Z."/>
            <person name="Yan Q."/>
            <person name="Li P."/>
            <person name="Yi J."/>
            <person name="Peng Y."/>
        </authorList>
    </citation>
    <scope>NUCLEOTIDE SEQUENCE [LARGE SCALE GENOMIC DNA]</scope>
    <source>
        <strain evidence="3 4">GP24</strain>
    </source>
</reference>
<gene>
    <name evidence="3" type="ORF">CXU22_11005</name>
</gene>
<protein>
    <recommendedName>
        <fullName evidence="2">Carbohydrate-binding domain-containing protein</fullName>
    </recommendedName>
</protein>
<keyword evidence="1" id="KW-0732">Signal</keyword>
<proteinExistence type="predicted"/>
<evidence type="ECO:0000313" key="3">
    <source>
        <dbReference type="EMBL" id="PNC17150.1"/>
    </source>
</evidence>
<evidence type="ECO:0000313" key="4">
    <source>
        <dbReference type="Proteomes" id="UP000236000"/>
    </source>
</evidence>
<dbReference type="Pfam" id="PF06452">
    <property type="entry name" value="CBM9_1"/>
    <property type="match status" value="1"/>
</dbReference>
<evidence type="ECO:0000256" key="1">
    <source>
        <dbReference type="SAM" id="SignalP"/>
    </source>
</evidence>
<dbReference type="EMBL" id="PJKA01000013">
    <property type="protein sequence ID" value="PNC17150.1"/>
    <property type="molecule type" value="Genomic_DNA"/>
</dbReference>
<evidence type="ECO:0000259" key="2">
    <source>
        <dbReference type="Pfam" id="PF06452"/>
    </source>
</evidence>
<sequence>MKLSFIILSLVSGLAFSAPPRELSFYVVSPVEGKAPVIDGSLNEPAWEKAAVFRHYYVYNCAEPTPGKLKTEFRMLYDEKGIYLGIINFEEHPEKLRKIITDFDNSAIWTDDCAEIFFDARANGISYHCFKVNCIGTRADFRRRDAAVYQNDWSGTDWTARTSTGKDRWTIEAFFPWSDLPAKAEVSDIWMFCHVRYAYSGGNFSGATSSVLGGYSSPRNFGYIYFKGANDTVSPEKISALLSRSAEEPWCAMAGNTLILRDKGKSVLTEPGQVKNNEFAEIEKLSAELARACGKSAFKKYREELDAINRECRVLEKEKTTVSGLRRLYVLKERSRALKWKIALEESLN</sequence>